<comment type="caution">
    <text evidence="1">The sequence shown here is derived from an EMBL/GenBank/DDBJ whole genome shotgun (WGS) entry which is preliminary data.</text>
</comment>
<dbReference type="Proteomes" id="UP001281761">
    <property type="component" value="Unassembled WGS sequence"/>
</dbReference>
<proteinExistence type="predicted"/>
<sequence length="181" mass="19339">MNSGGSLLCSNTTFGWCNTTSEERPFSSQRHSFSLSSNDNLIQDRTFDSKLGDTRLNITTHTTIISCTFQHLTYTTSEPKDGGSALILTVGWTILLTKSNIESVGGCILLMGSSSKYIQSSLSVSSCSFADWYPGAVTNRDQFGGGVGITYTSATHSIVDSNFTLSGSKTQSLNGGFIVPC</sequence>
<gene>
    <name evidence="1" type="ORF">BLNAU_9890</name>
</gene>
<protein>
    <submittedName>
        <fullName evidence="1">Uncharacterized protein</fullName>
    </submittedName>
</protein>
<evidence type="ECO:0000313" key="1">
    <source>
        <dbReference type="EMBL" id="KAK2955161.1"/>
    </source>
</evidence>
<dbReference type="EMBL" id="JARBJD010000070">
    <property type="protein sequence ID" value="KAK2955161.1"/>
    <property type="molecule type" value="Genomic_DNA"/>
</dbReference>
<name>A0ABQ9XUK5_9EUKA</name>
<keyword evidence="2" id="KW-1185">Reference proteome</keyword>
<evidence type="ECO:0000313" key="2">
    <source>
        <dbReference type="Proteomes" id="UP001281761"/>
    </source>
</evidence>
<reference evidence="1 2" key="1">
    <citation type="journal article" date="2022" name="bioRxiv">
        <title>Genomics of Preaxostyla Flagellates Illuminates Evolutionary Transitions and the Path Towards Mitochondrial Loss.</title>
        <authorList>
            <person name="Novak L.V.F."/>
            <person name="Treitli S.C."/>
            <person name="Pyrih J."/>
            <person name="Halakuc P."/>
            <person name="Pipaliya S.V."/>
            <person name="Vacek V."/>
            <person name="Brzon O."/>
            <person name="Soukal P."/>
            <person name="Eme L."/>
            <person name="Dacks J.B."/>
            <person name="Karnkowska A."/>
            <person name="Elias M."/>
            <person name="Hampl V."/>
        </authorList>
    </citation>
    <scope>NUCLEOTIDE SEQUENCE [LARGE SCALE GENOMIC DNA]</scope>
    <source>
        <strain evidence="1">NAU3</strain>
        <tissue evidence="1">Gut</tissue>
    </source>
</reference>
<accession>A0ABQ9XUK5</accession>
<organism evidence="1 2">
    <name type="scientific">Blattamonas nauphoetae</name>
    <dbReference type="NCBI Taxonomy" id="2049346"/>
    <lineage>
        <taxon>Eukaryota</taxon>
        <taxon>Metamonada</taxon>
        <taxon>Preaxostyla</taxon>
        <taxon>Oxymonadida</taxon>
        <taxon>Blattamonas</taxon>
    </lineage>
</organism>